<dbReference type="Proteomes" id="UP001597168">
    <property type="component" value="Unassembled WGS sequence"/>
</dbReference>
<keyword evidence="1" id="KW-0418">Kinase</keyword>
<keyword evidence="4" id="KW-1185">Reference proteome</keyword>
<dbReference type="RefSeq" id="WP_380726935.1">
    <property type="nucleotide sequence ID" value="NZ_JBHTLK010000173.1"/>
</dbReference>
<accession>A0ABW3R0P5</accession>
<proteinExistence type="predicted"/>
<dbReference type="InterPro" id="IPR050267">
    <property type="entry name" value="Anti-sigma-factor_SerPK"/>
</dbReference>
<evidence type="ECO:0000256" key="1">
    <source>
        <dbReference type="ARBA" id="ARBA00022527"/>
    </source>
</evidence>
<keyword evidence="3" id="KW-0067">ATP-binding</keyword>
<keyword evidence="1" id="KW-0723">Serine/threonine-protein kinase</keyword>
<sequence>MSSENDPEPLVLGLTTEQMPPLVQVRQWTATALADLDEDHLQTVLLISTELLTNAYEHGSSPYGVRLRRGRVPCRVRIEVDDTSPEQPVVGRSRIADTRGRGLIMVDKLSWKWGVSPLPGGGKTVWATVSCDQEGWTPCAGNG</sequence>
<dbReference type="EMBL" id="JBHTLK010000173">
    <property type="protein sequence ID" value="MFD1150657.1"/>
    <property type="molecule type" value="Genomic_DNA"/>
</dbReference>
<comment type="caution">
    <text evidence="3">The sequence shown here is derived from an EMBL/GenBank/DDBJ whole genome shotgun (WGS) entry which is preliminary data.</text>
</comment>
<dbReference type="InterPro" id="IPR003594">
    <property type="entry name" value="HATPase_dom"/>
</dbReference>
<feature type="domain" description="Histidine kinase/HSP90-like ATPase" evidence="2">
    <location>
        <begin position="23"/>
        <end position="127"/>
    </location>
</feature>
<protein>
    <submittedName>
        <fullName evidence="3">ATP-binding protein</fullName>
    </submittedName>
</protein>
<keyword evidence="3" id="KW-0547">Nucleotide-binding</keyword>
<reference evidence="4" key="1">
    <citation type="journal article" date="2019" name="Int. J. Syst. Evol. Microbiol.">
        <title>The Global Catalogue of Microorganisms (GCM) 10K type strain sequencing project: providing services to taxonomists for standard genome sequencing and annotation.</title>
        <authorList>
            <consortium name="The Broad Institute Genomics Platform"/>
            <consortium name="The Broad Institute Genome Sequencing Center for Infectious Disease"/>
            <person name="Wu L."/>
            <person name="Ma J."/>
        </authorList>
    </citation>
    <scope>NUCLEOTIDE SEQUENCE [LARGE SCALE GENOMIC DNA]</scope>
    <source>
        <strain evidence="4">CCUG 60214</strain>
    </source>
</reference>
<gene>
    <name evidence="3" type="ORF">ACFQ3T_26295</name>
</gene>
<dbReference type="Pfam" id="PF13581">
    <property type="entry name" value="HATPase_c_2"/>
    <property type="match status" value="1"/>
</dbReference>
<evidence type="ECO:0000259" key="2">
    <source>
        <dbReference type="Pfam" id="PF13581"/>
    </source>
</evidence>
<dbReference type="InterPro" id="IPR036890">
    <property type="entry name" value="HATPase_C_sf"/>
</dbReference>
<evidence type="ECO:0000313" key="3">
    <source>
        <dbReference type="EMBL" id="MFD1150657.1"/>
    </source>
</evidence>
<evidence type="ECO:0000313" key="4">
    <source>
        <dbReference type="Proteomes" id="UP001597168"/>
    </source>
</evidence>
<dbReference type="SUPFAM" id="SSF55874">
    <property type="entry name" value="ATPase domain of HSP90 chaperone/DNA topoisomerase II/histidine kinase"/>
    <property type="match status" value="1"/>
</dbReference>
<dbReference type="CDD" id="cd16936">
    <property type="entry name" value="HATPase_RsbW-like"/>
    <property type="match status" value="1"/>
</dbReference>
<dbReference type="PANTHER" id="PTHR35526:SF3">
    <property type="entry name" value="ANTI-SIGMA-F FACTOR RSBW"/>
    <property type="match status" value="1"/>
</dbReference>
<keyword evidence="1" id="KW-0808">Transferase</keyword>
<organism evidence="3 4">
    <name type="scientific">Saccharothrix hoggarensis</name>
    <dbReference type="NCBI Taxonomy" id="913853"/>
    <lineage>
        <taxon>Bacteria</taxon>
        <taxon>Bacillati</taxon>
        <taxon>Actinomycetota</taxon>
        <taxon>Actinomycetes</taxon>
        <taxon>Pseudonocardiales</taxon>
        <taxon>Pseudonocardiaceae</taxon>
        <taxon>Saccharothrix</taxon>
    </lineage>
</organism>
<dbReference type="GO" id="GO:0005524">
    <property type="term" value="F:ATP binding"/>
    <property type="evidence" value="ECO:0007669"/>
    <property type="project" value="UniProtKB-KW"/>
</dbReference>
<name>A0ABW3R0P5_9PSEU</name>
<dbReference type="Gene3D" id="3.30.565.10">
    <property type="entry name" value="Histidine kinase-like ATPase, C-terminal domain"/>
    <property type="match status" value="1"/>
</dbReference>
<dbReference type="PANTHER" id="PTHR35526">
    <property type="entry name" value="ANTI-SIGMA-F FACTOR RSBW-RELATED"/>
    <property type="match status" value="1"/>
</dbReference>